<evidence type="ECO:0000313" key="1">
    <source>
        <dbReference type="EMBL" id="CAK1551995.1"/>
    </source>
</evidence>
<dbReference type="AlphaFoldDB" id="A0AAV1JTD9"/>
<sequence>MRRNSSCTYLNFPFPVSLLHGGPPTTGAKTKFPSEVELEWASAAIGRSRVTSSRKSCGLKMGVCVRLSHEWAPGPRPRRAP</sequence>
<organism evidence="1 2">
    <name type="scientific">Leptosia nina</name>
    <dbReference type="NCBI Taxonomy" id="320188"/>
    <lineage>
        <taxon>Eukaryota</taxon>
        <taxon>Metazoa</taxon>
        <taxon>Ecdysozoa</taxon>
        <taxon>Arthropoda</taxon>
        <taxon>Hexapoda</taxon>
        <taxon>Insecta</taxon>
        <taxon>Pterygota</taxon>
        <taxon>Neoptera</taxon>
        <taxon>Endopterygota</taxon>
        <taxon>Lepidoptera</taxon>
        <taxon>Glossata</taxon>
        <taxon>Ditrysia</taxon>
        <taxon>Papilionoidea</taxon>
        <taxon>Pieridae</taxon>
        <taxon>Pierinae</taxon>
        <taxon>Leptosia</taxon>
    </lineage>
</organism>
<protein>
    <submittedName>
        <fullName evidence="1">Uncharacterized protein</fullName>
    </submittedName>
</protein>
<dbReference type="Proteomes" id="UP001497472">
    <property type="component" value="Unassembled WGS sequence"/>
</dbReference>
<comment type="caution">
    <text evidence="1">The sequence shown here is derived from an EMBL/GenBank/DDBJ whole genome shotgun (WGS) entry which is preliminary data.</text>
</comment>
<dbReference type="EMBL" id="CAVLEF010000132">
    <property type="protein sequence ID" value="CAK1551995.1"/>
    <property type="molecule type" value="Genomic_DNA"/>
</dbReference>
<evidence type="ECO:0000313" key="2">
    <source>
        <dbReference type="Proteomes" id="UP001497472"/>
    </source>
</evidence>
<accession>A0AAV1JTD9</accession>
<name>A0AAV1JTD9_9NEOP</name>
<reference evidence="1 2" key="1">
    <citation type="submission" date="2023-11" db="EMBL/GenBank/DDBJ databases">
        <authorList>
            <person name="Okamura Y."/>
        </authorList>
    </citation>
    <scope>NUCLEOTIDE SEQUENCE [LARGE SCALE GENOMIC DNA]</scope>
</reference>
<proteinExistence type="predicted"/>
<keyword evidence="2" id="KW-1185">Reference proteome</keyword>
<gene>
    <name evidence="1" type="ORF">LNINA_LOCUS11084</name>
</gene>